<organism evidence="3 4">
    <name type="scientific">Mycolicibacterium fluoranthenivorans</name>
    <dbReference type="NCBI Taxonomy" id="258505"/>
    <lineage>
        <taxon>Bacteria</taxon>
        <taxon>Bacillati</taxon>
        <taxon>Actinomycetota</taxon>
        <taxon>Actinomycetes</taxon>
        <taxon>Mycobacteriales</taxon>
        <taxon>Mycobacteriaceae</taxon>
        <taxon>Mycolicibacterium</taxon>
    </lineage>
</organism>
<dbReference type="PANTHER" id="PTHR43194:SF2">
    <property type="entry name" value="PEROXISOMAL MEMBRANE PROTEIN LPX1"/>
    <property type="match status" value="1"/>
</dbReference>
<dbReference type="InterPro" id="IPR029058">
    <property type="entry name" value="AB_hydrolase_fold"/>
</dbReference>
<feature type="region of interest" description="Disordered" evidence="1">
    <location>
        <begin position="1"/>
        <end position="28"/>
    </location>
</feature>
<accession>A0A7G8PG86</accession>
<proteinExistence type="predicted"/>
<gene>
    <name evidence="3" type="ORF">HZU40_03035</name>
</gene>
<dbReference type="AlphaFoldDB" id="A0A7G8PG86"/>
<dbReference type="GO" id="GO:0016787">
    <property type="term" value="F:hydrolase activity"/>
    <property type="evidence" value="ECO:0007669"/>
    <property type="project" value="UniProtKB-KW"/>
</dbReference>
<dbReference type="Proteomes" id="UP000515498">
    <property type="component" value="Chromosome"/>
</dbReference>
<evidence type="ECO:0000313" key="3">
    <source>
        <dbReference type="EMBL" id="QNJ93352.1"/>
    </source>
</evidence>
<dbReference type="InterPro" id="IPR000073">
    <property type="entry name" value="AB_hydrolase_1"/>
</dbReference>
<feature type="domain" description="AB hydrolase-1" evidence="2">
    <location>
        <begin position="37"/>
        <end position="276"/>
    </location>
</feature>
<keyword evidence="3" id="KW-0378">Hydrolase</keyword>
<name>A0A7G8PG86_9MYCO</name>
<reference evidence="3 4" key="1">
    <citation type="submission" date="2020-07" db="EMBL/GenBank/DDBJ databases">
        <title>Draft genome sequence of four isobutane-metabolizing strains capable of cometabolically degrading diverse ether contaminants.</title>
        <authorList>
            <person name="Chen W."/>
            <person name="Faulkner N."/>
            <person name="Smith C."/>
            <person name="Hyman M."/>
        </authorList>
    </citation>
    <scope>NUCLEOTIDE SEQUENCE [LARGE SCALE GENOMIC DNA]</scope>
    <source>
        <strain evidence="3 4">2A</strain>
    </source>
</reference>
<dbReference type="KEGG" id="mflu:HZU40_03035"/>
<dbReference type="Pfam" id="PF00561">
    <property type="entry name" value="Abhydrolase_1"/>
    <property type="match status" value="1"/>
</dbReference>
<dbReference type="InterPro" id="IPR050228">
    <property type="entry name" value="Carboxylesterase_BioH"/>
</dbReference>
<dbReference type="PRINTS" id="PR00111">
    <property type="entry name" value="ABHYDROLASE"/>
</dbReference>
<dbReference type="EMBL" id="CP059894">
    <property type="protein sequence ID" value="QNJ93352.1"/>
    <property type="molecule type" value="Genomic_DNA"/>
</dbReference>
<evidence type="ECO:0000259" key="2">
    <source>
        <dbReference type="Pfam" id="PF00561"/>
    </source>
</evidence>
<dbReference type="SUPFAM" id="SSF53474">
    <property type="entry name" value="alpha/beta-Hydrolases"/>
    <property type="match status" value="1"/>
</dbReference>
<evidence type="ECO:0000256" key="1">
    <source>
        <dbReference type="SAM" id="MobiDB-lite"/>
    </source>
</evidence>
<evidence type="ECO:0000313" key="4">
    <source>
        <dbReference type="Proteomes" id="UP000515498"/>
    </source>
</evidence>
<sequence>MAESAKTAPAQPVSFRGTAGTIHGDRWTPTGDVRGSLLLLHGGGQTRHSWRKSAPGLAALGWDVTALDARGHGESDWASDGDYRIDRFVDDLTAVIAQLADDSVSPRPPVVIGASMGGITGLVAEGENPGLLRALILVDIAPRIEPTGVQRISDFMGSAPDGFADLDEVAEAVSAYRGDASRPANIDSLRRNVRTGANGRLFWHWDPAFTTSDRNLGDHAAMHARTTAAASNVAIPTLLVWGAKSDIVDVQAVEELRTLIPHATTVTISDATHMVVGDDNDTFVAGTAAFLAGL</sequence>
<dbReference type="PANTHER" id="PTHR43194">
    <property type="entry name" value="HYDROLASE ALPHA/BETA FOLD FAMILY"/>
    <property type="match status" value="1"/>
</dbReference>
<dbReference type="Gene3D" id="3.40.50.1820">
    <property type="entry name" value="alpha/beta hydrolase"/>
    <property type="match status" value="1"/>
</dbReference>
<protein>
    <submittedName>
        <fullName evidence="3">Alpha/beta fold hydrolase</fullName>
    </submittedName>
</protein>
<dbReference type="RefSeq" id="WP_187097476.1">
    <property type="nucleotide sequence ID" value="NZ_CP059894.1"/>
</dbReference>